<feature type="domain" description="CobE/GbiG C-terminal" evidence="1">
    <location>
        <begin position="224"/>
        <end position="339"/>
    </location>
</feature>
<dbReference type="InterPro" id="IPR002750">
    <property type="entry name" value="CobE/GbiG_C"/>
</dbReference>
<dbReference type="InterPro" id="IPR038029">
    <property type="entry name" value="GbiG_N_sf"/>
</dbReference>
<dbReference type="AlphaFoldDB" id="A0A1M5SRH3"/>
<feature type="domain" description="Cobalamin biosynthesis central region" evidence="3">
    <location>
        <begin position="138"/>
        <end position="208"/>
    </location>
</feature>
<gene>
    <name evidence="4" type="ORF">SAMN02744040_01865</name>
</gene>
<dbReference type="InterPro" id="IPR021744">
    <property type="entry name" value="CbiG_N"/>
</dbReference>
<dbReference type="Pfam" id="PF01890">
    <property type="entry name" value="CbiG_C"/>
    <property type="match status" value="1"/>
</dbReference>
<dbReference type="Proteomes" id="UP000242520">
    <property type="component" value="Unassembled WGS sequence"/>
</dbReference>
<evidence type="ECO:0000259" key="1">
    <source>
        <dbReference type="Pfam" id="PF01890"/>
    </source>
</evidence>
<evidence type="ECO:0000259" key="2">
    <source>
        <dbReference type="Pfam" id="PF11760"/>
    </source>
</evidence>
<dbReference type="RefSeq" id="WP_072725806.1">
    <property type="nucleotide sequence ID" value="NZ_FQXH01000023.1"/>
</dbReference>
<dbReference type="PANTHER" id="PTHR37477">
    <property type="entry name" value="COBALT-PRECORRIN-5A HYDROLASE"/>
    <property type="match status" value="1"/>
</dbReference>
<dbReference type="STRING" id="1123350.SAMN02744040_01865"/>
<evidence type="ECO:0000259" key="3">
    <source>
        <dbReference type="Pfam" id="PF11761"/>
    </source>
</evidence>
<feature type="domain" description="Cobalamin synthesis G N-terminal" evidence="2">
    <location>
        <begin position="52"/>
        <end position="132"/>
    </location>
</feature>
<sequence length="344" mass="38865">MNTENRIAVISLTSNGKNLALKIKSYLGADIYVLRKFWEQGLKEINKSFKEFIGDIFYKYDYLIFIMAIGIVVRSISKYIEDKTKDPAVIVLDEKGKNVISLLSGHIGGANEMTIKISEYLNSNPVITTATDVNDKGSLDLIAKKINGYIDNFKQNVKYINSLLVENKKVGIYMDEYFDVDTRGFVKVDSINNVKYLDALVYITNKKNIDLEFNNLVKVVPKNLVLSVGCRKNTDFNLLYESLLNFLDKNNIDINSISEIGSVDVKKDEKAIIDLSRKLNIPFKVVSRDEILKIEDKFSKSEFVKKSIGVYSVVEPVAYVLSGGNLILNKTIYKGITFGLGRLK</sequence>
<dbReference type="Gene3D" id="3.40.50.11220">
    <property type="match status" value="1"/>
</dbReference>
<dbReference type="SUPFAM" id="SSF159672">
    <property type="entry name" value="CbiG N-terminal domain-like"/>
    <property type="match status" value="1"/>
</dbReference>
<evidence type="ECO:0000313" key="5">
    <source>
        <dbReference type="Proteomes" id="UP000242520"/>
    </source>
</evidence>
<name>A0A1M5SRH3_9FIRM</name>
<proteinExistence type="predicted"/>
<accession>A0A1M5SRH3</accession>
<dbReference type="InterPro" id="IPR036518">
    <property type="entry name" value="CobE/GbiG_C_sf"/>
</dbReference>
<dbReference type="InterPro" id="IPR052553">
    <property type="entry name" value="CbiG_hydrolase"/>
</dbReference>
<dbReference type="Pfam" id="PF11760">
    <property type="entry name" value="CbiG_N"/>
    <property type="match status" value="1"/>
</dbReference>
<dbReference type="GO" id="GO:0016829">
    <property type="term" value="F:lyase activity"/>
    <property type="evidence" value="ECO:0007669"/>
    <property type="project" value="UniProtKB-KW"/>
</dbReference>
<keyword evidence="5" id="KW-1185">Reference proteome</keyword>
<dbReference type="Pfam" id="PF11761">
    <property type="entry name" value="CbiG_mid"/>
    <property type="match status" value="1"/>
</dbReference>
<dbReference type="EMBL" id="FQXH01000023">
    <property type="protein sequence ID" value="SHH40928.1"/>
    <property type="molecule type" value="Genomic_DNA"/>
</dbReference>
<dbReference type="SUPFAM" id="SSF159664">
    <property type="entry name" value="CobE/GbiG C-terminal domain-like"/>
    <property type="match status" value="1"/>
</dbReference>
<dbReference type="NCBIfam" id="NF004466">
    <property type="entry name" value="PRK05788.1-4"/>
    <property type="match status" value="1"/>
</dbReference>
<evidence type="ECO:0000313" key="4">
    <source>
        <dbReference type="EMBL" id="SHH40928.1"/>
    </source>
</evidence>
<dbReference type="InterPro" id="IPR021745">
    <property type="entry name" value="CbiG_mid"/>
</dbReference>
<reference evidence="5" key="1">
    <citation type="submission" date="2016-11" db="EMBL/GenBank/DDBJ databases">
        <authorList>
            <person name="Varghese N."/>
            <person name="Submissions S."/>
        </authorList>
    </citation>
    <scope>NUCLEOTIDE SEQUENCE [LARGE SCALE GENOMIC DNA]</scope>
    <source>
        <strain evidence="5">DSM 15285</strain>
    </source>
</reference>
<dbReference type="OrthoDB" id="9781023at2"/>
<organism evidence="4 5">
    <name type="scientific">Tepidibacter thalassicus DSM 15285</name>
    <dbReference type="NCBI Taxonomy" id="1123350"/>
    <lineage>
        <taxon>Bacteria</taxon>
        <taxon>Bacillati</taxon>
        <taxon>Bacillota</taxon>
        <taxon>Clostridia</taxon>
        <taxon>Peptostreptococcales</taxon>
        <taxon>Peptostreptococcaceae</taxon>
        <taxon>Tepidibacter</taxon>
    </lineage>
</organism>
<dbReference type="Gene3D" id="3.30.420.180">
    <property type="entry name" value="CobE/GbiG C-terminal domain"/>
    <property type="match status" value="1"/>
</dbReference>
<dbReference type="GO" id="GO:0009236">
    <property type="term" value="P:cobalamin biosynthetic process"/>
    <property type="evidence" value="ECO:0007669"/>
    <property type="project" value="InterPro"/>
</dbReference>
<dbReference type="PANTHER" id="PTHR37477:SF1">
    <property type="entry name" value="COBALT-PRECORRIN-5A HYDROLASE"/>
    <property type="match status" value="1"/>
</dbReference>
<keyword evidence="4" id="KW-0456">Lyase</keyword>
<protein>
    <submittedName>
        <fullName evidence="4">Cobalt-precorrin 5A acetaldehyde-lyase</fullName>
    </submittedName>
</protein>